<dbReference type="Proteomes" id="UP000007029">
    <property type="component" value="Chromosome"/>
</dbReference>
<accession>Q169V0</accession>
<dbReference type="AlphaFoldDB" id="Q169V0"/>
<proteinExistence type="predicted"/>
<dbReference type="EMBL" id="CP000362">
    <property type="protein sequence ID" value="ABG31243.1"/>
    <property type="molecule type" value="Genomic_DNA"/>
</dbReference>
<name>Q169V0_ROSDO</name>
<sequence length="96" mass="10273">MARGVSVLSMKPNHSMEWTAGTRKPRIHRLFPSGQLCALQGEIDETAVSILAGMVQRAAGRAIHDAQRSATGLAGLHHSAAGHVLRCPLRRLGKTV</sequence>
<evidence type="ECO:0000313" key="1">
    <source>
        <dbReference type="EMBL" id="ABG31243.1"/>
    </source>
</evidence>
<gene>
    <name evidence="1" type="ordered locus">RD1_1616</name>
</gene>
<dbReference type="KEGG" id="rde:RD1_1616"/>
<dbReference type="HOGENOM" id="CLU_2357935_0_0_5"/>
<reference evidence="1 2" key="1">
    <citation type="journal article" date="2007" name="J. Bacteriol.">
        <title>The complete genome sequence of Roseobacter denitrificans reveals a mixotrophic rather than photosynthetic metabolism.</title>
        <authorList>
            <person name="Swingley W.D."/>
            <person name="Sadekar S."/>
            <person name="Mastrian S.D."/>
            <person name="Matthies H.J."/>
            <person name="Hao J."/>
            <person name="Ramos H."/>
            <person name="Acharya C.R."/>
            <person name="Conrad A.L."/>
            <person name="Taylor H.L."/>
            <person name="Dejesa L.C."/>
            <person name="Shah M.K."/>
            <person name="O'huallachain M.E."/>
            <person name="Lince M.T."/>
            <person name="Blankenship R.E."/>
            <person name="Beatty J.T."/>
            <person name="Touchman J.W."/>
        </authorList>
    </citation>
    <scope>NUCLEOTIDE SEQUENCE [LARGE SCALE GENOMIC DNA]</scope>
    <source>
        <strain evidence="2">ATCC 33942 / OCh 114</strain>
    </source>
</reference>
<organism evidence="1 2">
    <name type="scientific">Roseobacter denitrificans (strain ATCC 33942 / OCh 114)</name>
    <name type="common">Erythrobacter sp. (strain OCh 114)</name>
    <name type="synonym">Roseobacter denitrificans</name>
    <dbReference type="NCBI Taxonomy" id="375451"/>
    <lineage>
        <taxon>Bacteria</taxon>
        <taxon>Pseudomonadati</taxon>
        <taxon>Pseudomonadota</taxon>
        <taxon>Alphaproteobacteria</taxon>
        <taxon>Rhodobacterales</taxon>
        <taxon>Roseobacteraceae</taxon>
        <taxon>Roseobacter</taxon>
    </lineage>
</organism>
<dbReference type="STRING" id="375451.RD1_1616"/>
<keyword evidence="2" id="KW-1185">Reference proteome</keyword>
<protein>
    <submittedName>
        <fullName evidence="1">Uncharacterized protein</fullName>
    </submittedName>
</protein>
<evidence type="ECO:0000313" key="2">
    <source>
        <dbReference type="Proteomes" id="UP000007029"/>
    </source>
</evidence>